<keyword evidence="2" id="KW-1185">Reference proteome</keyword>
<sequence>MREIKKIVIAGAGTMGASMAATFAKFGYQVTLYDLFPEALSKAKKLIALNQETEVTEMILSKAESEKLLGRIEYSADIHCFKEADFAVEAILERMEVKQNFWAEISDIVDEDVILATNTSGLSITKIAESVFNPGRFLGMHWINPPHIIPLIEVIKGAYTTDESAEIVRDIAVKVKKKPVIVKDAPGFVLNRIQLAILRECLHIQQQGIASAEAIDDVMKYGLGLRYACLGPFQVSDLGGLDIFQNIASYLFEDLSDAKESFGLLRECVDQNRLGVKSGAGFYDYSDGRDEEIIKYRDQMFTRLSKCLYE</sequence>
<evidence type="ECO:0000313" key="1">
    <source>
        <dbReference type="EMBL" id="QOX63205.1"/>
    </source>
</evidence>
<dbReference type="Proteomes" id="UP000594014">
    <property type="component" value="Chromosome"/>
</dbReference>
<protein>
    <submittedName>
        <fullName evidence="1">3-hydroxyacyl-CoA dehydrogenase family protein</fullName>
    </submittedName>
</protein>
<evidence type="ECO:0000313" key="2">
    <source>
        <dbReference type="Proteomes" id="UP000594014"/>
    </source>
</evidence>
<reference evidence="1" key="1">
    <citation type="submission" date="2019-08" db="EMBL/GenBank/DDBJ databases">
        <title>Genome sequence of Clostridiales bacterium MT110.</title>
        <authorList>
            <person name="Cao J."/>
        </authorList>
    </citation>
    <scope>NUCLEOTIDE SEQUENCE</scope>
    <source>
        <strain evidence="1">MT110</strain>
    </source>
</reference>
<dbReference type="EMBL" id="CP042469">
    <property type="protein sequence ID" value="QOX63205.1"/>
    <property type="molecule type" value="Genomic_DNA"/>
</dbReference>
<name>A0ACD1A9U1_9FIRM</name>
<organism evidence="1 2">
    <name type="scientific">Anoxybacterium hadale</name>
    <dbReference type="NCBI Taxonomy" id="3408580"/>
    <lineage>
        <taxon>Bacteria</taxon>
        <taxon>Bacillati</taxon>
        <taxon>Bacillota</taxon>
        <taxon>Clostridia</taxon>
        <taxon>Peptostreptococcales</taxon>
        <taxon>Anaerovoracaceae</taxon>
        <taxon>Anoxybacterium</taxon>
    </lineage>
</organism>
<accession>A0ACD1A9U1</accession>
<proteinExistence type="predicted"/>
<gene>
    <name evidence="1" type="ORF">FRZ06_07520</name>
</gene>